<sequence>MKKNILSEIVLTILILLTATGISFAFFQFGNKNVANITVIYTLALILIALGTSGYWYGIAASLYCVTAVNYFFSFPYFHFNFSLDGYPLTFIGMLAISLLTSTTTTTLKKQQHAMADREKALAEAEREKLRANLLRAVSHDLRTPLTSIIGSSSSYLENYPELSDEERTELITNIKDDSQWLLNMVENLLTVTRIDDNSTDKVKKSPEVVEEVISEAILRLKKRLPDIRIRVSMPNDFLMLSMDPTLIEQVLINLLENAFIHSGSKDPIDLIINESDENITFTVRDYGNGVDEEQLPYIFEGQRTSSHTNDGHKGIGIGLSICKTIIRAHGGAISAANHTDGAEFTFTLPKEKENSDNA</sequence>
<dbReference type="AlphaFoldDB" id="A0A9D2D946"/>
<dbReference type="SMART" id="SM00387">
    <property type="entry name" value="HATPase_c"/>
    <property type="match status" value="1"/>
</dbReference>
<dbReference type="InterPro" id="IPR003594">
    <property type="entry name" value="HATPase_dom"/>
</dbReference>
<evidence type="ECO:0000256" key="8">
    <source>
        <dbReference type="ARBA" id="ARBA00022777"/>
    </source>
</evidence>
<dbReference type="InterPro" id="IPR036890">
    <property type="entry name" value="HATPase_C_sf"/>
</dbReference>
<evidence type="ECO:0000313" key="15">
    <source>
        <dbReference type="EMBL" id="HIZ12582.1"/>
    </source>
</evidence>
<dbReference type="InterPro" id="IPR003661">
    <property type="entry name" value="HisK_dim/P_dom"/>
</dbReference>
<dbReference type="Pfam" id="PF02518">
    <property type="entry name" value="HATPase_c"/>
    <property type="match status" value="1"/>
</dbReference>
<evidence type="ECO:0000259" key="14">
    <source>
        <dbReference type="PROSITE" id="PS50109"/>
    </source>
</evidence>
<organism evidence="15 16">
    <name type="scientific">Candidatus Mediterraneibacter stercorigallinarum</name>
    <dbReference type="NCBI Taxonomy" id="2838686"/>
    <lineage>
        <taxon>Bacteria</taxon>
        <taxon>Bacillati</taxon>
        <taxon>Bacillota</taxon>
        <taxon>Clostridia</taxon>
        <taxon>Lachnospirales</taxon>
        <taxon>Lachnospiraceae</taxon>
        <taxon>Mediterraneibacter</taxon>
    </lineage>
</organism>
<evidence type="ECO:0000256" key="2">
    <source>
        <dbReference type="ARBA" id="ARBA00004141"/>
    </source>
</evidence>
<dbReference type="Pfam" id="PF00512">
    <property type="entry name" value="HisKA"/>
    <property type="match status" value="1"/>
</dbReference>
<reference evidence="15" key="2">
    <citation type="submission" date="2021-04" db="EMBL/GenBank/DDBJ databases">
        <authorList>
            <person name="Gilroy R."/>
        </authorList>
    </citation>
    <scope>NUCLEOTIDE SEQUENCE</scope>
    <source>
        <strain evidence="15">ChiGjej1B1-13045</strain>
    </source>
</reference>
<reference evidence="15" key="1">
    <citation type="journal article" date="2021" name="PeerJ">
        <title>Extensive microbial diversity within the chicken gut microbiome revealed by metagenomics and culture.</title>
        <authorList>
            <person name="Gilroy R."/>
            <person name="Ravi A."/>
            <person name="Getino M."/>
            <person name="Pursley I."/>
            <person name="Horton D.L."/>
            <person name="Alikhan N.F."/>
            <person name="Baker D."/>
            <person name="Gharbi K."/>
            <person name="Hall N."/>
            <person name="Watson M."/>
            <person name="Adriaenssens E.M."/>
            <person name="Foster-Nyarko E."/>
            <person name="Jarju S."/>
            <person name="Secka A."/>
            <person name="Antonio M."/>
            <person name="Oren A."/>
            <person name="Chaudhuri R.R."/>
            <person name="La Ragione R."/>
            <person name="Hildebrand F."/>
            <person name="Pallen M.J."/>
        </authorList>
    </citation>
    <scope>NUCLEOTIDE SEQUENCE</scope>
    <source>
        <strain evidence="15">ChiGjej1B1-13045</strain>
    </source>
</reference>
<dbReference type="Proteomes" id="UP000824017">
    <property type="component" value="Unassembled WGS sequence"/>
</dbReference>
<dbReference type="SUPFAM" id="SSF47384">
    <property type="entry name" value="Homodimeric domain of signal transducing histidine kinase"/>
    <property type="match status" value="1"/>
</dbReference>
<comment type="subcellular location">
    <subcellularLocation>
        <location evidence="2">Membrane</location>
        <topology evidence="2">Multi-pass membrane protein</topology>
    </subcellularLocation>
</comment>
<evidence type="ECO:0000256" key="7">
    <source>
        <dbReference type="ARBA" id="ARBA00022741"/>
    </source>
</evidence>
<name>A0A9D2D946_9FIRM</name>
<evidence type="ECO:0000256" key="5">
    <source>
        <dbReference type="ARBA" id="ARBA00022679"/>
    </source>
</evidence>
<comment type="catalytic activity">
    <reaction evidence="1">
        <text>ATP + protein L-histidine = ADP + protein N-phospho-L-histidine.</text>
        <dbReference type="EC" id="2.7.13.3"/>
    </reaction>
</comment>
<evidence type="ECO:0000256" key="12">
    <source>
        <dbReference type="ARBA" id="ARBA00023136"/>
    </source>
</evidence>
<feature type="transmembrane region" description="Helical" evidence="13">
    <location>
        <begin position="87"/>
        <end position="108"/>
    </location>
</feature>
<evidence type="ECO:0000256" key="11">
    <source>
        <dbReference type="ARBA" id="ARBA00023012"/>
    </source>
</evidence>
<dbReference type="InterPro" id="IPR025201">
    <property type="entry name" value="KdpD_TM"/>
</dbReference>
<dbReference type="InterPro" id="IPR036097">
    <property type="entry name" value="HisK_dim/P_sf"/>
</dbReference>
<evidence type="ECO:0000256" key="3">
    <source>
        <dbReference type="ARBA" id="ARBA00012438"/>
    </source>
</evidence>
<comment type="caution">
    <text evidence="15">The sequence shown here is derived from an EMBL/GenBank/DDBJ whole genome shotgun (WGS) entry which is preliminary data.</text>
</comment>
<dbReference type="InterPro" id="IPR005467">
    <property type="entry name" value="His_kinase_dom"/>
</dbReference>
<keyword evidence="5" id="KW-0808">Transferase</keyword>
<dbReference type="Gene3D" id="3.30.565.10">
    <property type="entry name" value="Histidine kinase-like ATPase, C-terminal domain"/>
    <property type="match status" value="1"/>
</dbReference>
<proteinExistence type="predicted"/>
<keyword evidence="4" id="KW-0597">Phosphoprotein</keyword>
<dbReference type="GO" id="GO:0000155">
    <property type="term" value="F:phosphorelay sensor kinase activity"/>
    <property type="evidence" value="ECO:0007669"/>
    <property type="project" value="InterPro"/>
</dbReference>
<dbReference type="PANTHER" id="PTHR45569">
    <property type="entry name" value="SENSOR PROTEIN KDPD"/>
    <property type="match status" value="1"/>
</dbReference>
<dbReference type="InterPro" id="IPR004358">
    <property type="entry name" value="Sig_transdc_His_kin-like_C"/>
</dbReference>
<evidence type="ECO:0000256" key="4">
    <source>
        <dbReference type="ARBA" id="ARBA00022553"/>
    </source>
</evidence>
<evidence type="ECO:0000256" key="9">
    <source>
        <dbReference type="ARBA" id="ARBA00022840"/>
    </source>
</evidence>
<evidence type="ECO:0000313" key="16">
    <source>
        <dbReference type="Proteomes" id="UP000824017"/>
    </source>
</evidence>
<dbReference type="Gene3D" id="1.10.287.130">
    <property type="match status" value="1"/>
</dbReference>
<keyword evidence="10 13" id="KW-1133">Transmembrane helix</keyword>
<keyword evidence="7" id="KW-0547">Nucleotide-binding</keyword>
<dbReference type="GO" id="GO:0005524">
    <property type="term" value="F:ATP binding"/>
    <property type="evidence" value="ECO:0007669"/>
    <property type="project" value="UniProtKB-KW"/>
</dbReference>
<feature type="transmembrane region" description="Helical" evidence="13">
    <location>
        <begin position="9"/>
        <end position="27"/>
    </location>
</feature>
<dbReference type="PANTHER" id="PTHR45569:SF1">
    <property type="entry name" value="SENSOR PROTEIN KDPD"/>
    <property type="match status" value="1"/>
</dbReference>
<evidence type="ECO:0000256" key="10">
    <source>
        <dbReference type="ARBA" id="ARBA00022989"/>
    </source>
</evidence>
<dbReference type="InterPro" id="IPR052023">
    <property type="entry name" value="Histidine_kinase_KdpD"/>
</dbReference>
<keyword evidence="8 15" id="KW-0418">Kinase</keyword>
<dbReference type="Gene3D" id="1.20.120.620">
    <property type="entry name" value="Backbone structure of the membrane domain of e. Coli histidine kinase receptor kdpd"/>
    <property type="match status" value="1"/>
</dbReference>
<evidence type="ECO:0000256" key="6">
    <source>
        <dbReference type="ARBA" id="ARBA00022692"/>
    </source>
</evidence>
<keyword evidence="11" id="KW-0902">Two-component regulatory system</keyword>
<dbReference type="PROSITE" id="PS50109">
    <property type="entry name" value="HIS_KIN"/>
    <property type="match status" value="1"/>
</dbReference>
<keyword evidence="6 13" id="KW-0812">Transmembrane</keyword>
<gene>
    <name evidence="15" type="ORF">H9817_01455</name>
</gene>
<evidence type="ECO:0000256" key="1">
    <source>
        <dbReference type="ARBA" id="ARBA00000085"/>
    </source>
</evidence>
<dbReference type="GO" id="GO:0005886">
    <property type="term" value="C:plasma membrane"/>
    <property type="evidence" value="ECO:0007669"/>
    <property type="project" value="TreeGrafter"/>
</dbReference>
<dbReference type="InterPro" id="IPR038318">
    <property type="entry name" value="KdpD_sf"/>
</dbReference>
<accession>A0A9D2D946</accession>
<dbReference type="EMBL" id="DXCD01000041">
    <property type="protein sequence ID" value="HIZ12582.1"/>
    <property type="molecule type" value="Genomic_DNA"/>
</dbReference>
<feature type="transmembrane region" description="Helical" evidence="13">
    <location>
        <begin position="33"/>
        <end position="50"/>
    </location>
</feature>
<dbReference type="CDD" id="cd00082">
    <property type="entry name" value="HisKA"/>
    <property type="match status" value="1"/>
</dbReference>
<feature type="domain" description="Histidine kinase" evidence="14">
    <location>
        <begin position="137"/>
        <end position="353"/>
    </location>
</feature>
<evidence type="ECO:0000256" key="13">
    <source>
        <dbReference type="SAM" id="Phobius"/>
    </source>
</evidence>
<dbReference type="EC" id="2.7.13.3" evidence="3"/>
<protein>
    <recommendedName>
        <fullName evidence="3">histidine kinase</fullName>
        <ecNumber evidence="3">2.7.13.3</ecNumber>
    </recommendedName>
</protein>
<dbReference type="SUPFAM" id="SSF55874">
    <property type="entry name" value="ATPase domain of HSP90 chaperone/DNA topoisomerase II/histidine kinase"/>
    <property type="match status" value="1"/>
</dbReference>
<dbReference type="Pfam" id="PF13493">
    <property type="entry name" value="DUF4118"/>
    <property type="match status" value="1"/>
</dbReference>
<dbReference type="SMART" id="SM00388">
    <property type="entry name" value="HisKA"/>
    <property type="match status" value="1"/>
</dbReference>
<keyword evidence="9" id="KW-0067">ATP-binding</keyword>
<keyword evidence="12 13" id="KW-0472">Membrane</keyword>
<dbReference type="PRINTS" id="PR00344">
    <property type="entry name" value="BCTRLSENSOR"/>
</dbReference>